<dbReference type="InterPro" id="IPR029062">
    <property type="entry name" value="Class_I_gatase-like"/>
</dbReference>
<accession>A0ABP6UJ70</accession>
<dbReference type="PANTHER" id="PTHR40469:SF2">
    <property type="entry name" value="GALACTOSE-BINDING DOMAIN-LIKE SUPERFAMILY PROTEIN"/>
    <property type="match status" value="1"/>
</dbReference>
<proteinExistence type="predicted"/>
<evidence type="ECO:0000313" key="5">
    <source>
        <dbReference type="EMBL" id="GAA3509500.1"/>
    </source>
</evidence>
<dbReference type="InterPro" id="IPR029010">
    <property type="entry name" value="ThuA-like"/>
</dbReference>
<dbReference type="NCBIfam" id="TIGR04183">
    <property type="entry name" value="Por_Secre_tail"/>
    <property type="match status" value="1"/>
</dbReference>
<gene>
    <name evidence="5" type="ORF">GCM10022393_22530</name>
</gene>
<evidence type="ECO:0000256" key="2">
    <source>
        <dbReference type="SAM" id="SignalP"/>
    </source>
</evidence>
<evidence type="ECO:0000256" key="1">
    <source>
        <dbReference type="ARBA" id="ARBA00022729"/>
    </source>
</evidence>
<sequence>MKTKAILITLLCLVSTFLSAQDKVLVFTKTNGFSHSSIDDGVALITSLGSAEGNGLWTTETTSDAADFTASNLAQYKAVIWCNTSGNNLLNASQRSAFEDFIANGGGFVGIHAATDTYRDGSWPFYNELVGGIVQSDPPEFPNHTSNNFNADMTVVNSHSTVDFLGNPGDVWNKSEEYYYWLNAGGYLYPDNINVLMVESTGSNDYDAARPISWYKEYMGGRSFYTALGHNDSDYDEEDVDNENFIRHIEEGIKYVIGNTLSVGESVAQLSFEIGPNPVNTILKFATSDVETAKDITIYNMSGQQVFTDRIPPTVTSAVFNVSHLQQGLYIGKIISGEKNDSFKFNKN</sequence>
<evidence type="ECO:0000259" key="3">
    <source>
        <dbReference type="Pfam" id="PF06283"/>
    </source>
</evidence>
<evidence type="ECO:0000259" key="4">
    <source>
        <dbReference type="Pfam" id="PF18962"/>
    </source>
</evidence>
<keyword evidence="6" id="KW-1185">Reference proteome</keyword>
<feature type="domain" description="Secretion system C-terminal sorting" evidence="4">
    <location>
        <begin position="276"/>
        <end position="341"/>
    </location>
</feature>
<organism evidence="5 6">
    <name type="scientific">Aquimarina addita</name>
    <dbReference type="NCBI Taxonomy" id="870485"/>
    <lineage>
        <taxon>Bacteria</taxon>
        <taxon>Pseudomonadati</taxon>
        <taxon>Bacteroidota</taxon>
        <taxon>Flavobacteriia</taxon>
        <taxon>Flavobacteriales</taxon>
        <taxon>Flavobacteriaceae</taxon>
        <taxon>Aquimarina</taxon>
    </lineage>
</organism>
<dbReference type="Proteomes" id="UP001500459">
    <property type="component" value="Unassembled WGS sequence"/>
</dbReference>
<evidence type="ECO:0008006" key="7">
    <source>
        <dbReference type="Google" id="ProtNLM"/>
    </source>
</evidence>
<dbReference type="InterPro" id="IPR026444">
    <property type="entry name" value="Secre_tail"/>
</dbReference>
<dbReference type="PANTHER" id="PTHR40469">
    <property type="entry name" value="SECRETED GLYCOSYL HYDROLASE"/>
    <property type="match status" value="1"/>
</dbReference>
<dbReference type="RefSeq" id="WP_344927437.1">
    <property type="nucleotide sequence ID" value="NZ_BAABCW010000008.1"/>
</dbReference>
<dbReference type="EMBL" id="BAABCW010000008">
    <property type="protein sequence ID" value="GAA3509500.1"/>
    <property type="molecule type" value="Genomic_DNA"/>
</dbReference>
<feature type="domain" description="ThuA-like" evidence="3">
    <location>
        <begin position="23"/>
        <end position="256"/>
    </location>
</feature>
<feature type="chain" id="PRO_5046414021" description="Secreted protein (Por secretion system target)" evidence="2">
    <location>
        <begin position="21"/>
        <end position="348"/>
    </location>
</feature>
<dbReference type="SUPFAM" id="SSF52317">
    <property type="entry name" value="Class I glutamine amidotransferase-like"/>
    <property type="match status" value="1"/>
</dbReference>
<evidence type="ECO:0000313" key="6">
    <source>
        <dbReference type="Proteomes" id="UP001500459"/>
    </source>
</evidence>
<dbReference type="Gene3D" id="3.40.50.880">
    <property type="match status" value="1"/>
</dbReference>
<comment type="caution">
    <text evidence="5">The sequence shown here is derived from an EMBL/GenBank/DDBJ whole genome shotgun (WGS) entry which is preliminary data.</text>
</comment>
<feature type="signal peptide" evidence="2">
    <location>
        <begin position="1"/>
        <end position="20"/>
    </location>
</feature>
<dbReference type="Pfam" id="PF06283">
    <property type="entry name" value="ThuA"/>
    <property type="match status" value="1"/>
</dbReference>
<keyword evidence="1 2" id="KW-0732">Signal</keyword>
<name>A0ABP6UJ70_9FLAO</name>
<protein>
    <recommendedName>
        <fullName evidence="7">Secreted protein (Por secretion system target)</fullName>
    </recommendedName>
</protein>
<reference evidence="6" key="1">
    <citation type="journal article" date="2019" name="Int. J. Syst. Evol. Microbiol.">
        <title>The Global Catalogue of Microorganisms (GCM) 10K type strain sequencing project: providing services to taxonomists for standard genome sequencing and annotation.</title>
        <authorList>
            <consortium name="The Broad Institute Genomics Platform"/>
            <consortium name="The Broad Institute Genome Sequencing Center for Infectious Disease"/>
            <person name="Wu L."/>
            <person name="Ma J."/>
        </authorList>
    </citation>
    <scope>NUCLEOTIDE SEQUENCE [LARGE SCALE GENOMIC DNA]</scope>
    <source>
        <strain evidence="6">JCM 17106</strain>
    </source>
</reference>
<dbReference type="Pfam" id="PF18962">
    <property type="entry name" value="Por_Secre_tail"/>
    <property type="match status" value="1"/>
</dbReference>